<sequence>MGWRTSFHSLVETPIPDDIDAKALVNTFHDHDFLITMQPIVTRHEIRDRDPESGKLTYNVWEAISVLPFGLWKQEIQFTCAFTNKKDGTISGVEAPMGFTSEATYSIKAGEQRDGEGGSWVIEESIETTCPIIFKWFVESTMVSARRKMHEQVLDHVRDNERQEREREARRSKASRLSGGVERPTGNYI</sequence>
<evidence type="ECO:0000313" key="1">
    <source>
        <dbReference type="EMBL" id="KAK3707928.1"/>
    </source>
</evidence>
<dbReference type="Proteomes" id="UP001281147">
    <property type="component" value="Unassembled WGS sequence"/>
</dbReference>
<keyword evidence="2" id="KW-1185">Reference proteome</keyword>
<protein>
    <submittedName>
        <fullName evidence="1">Uncharacterized protein</fullName>
    </submittedName>
</protein>
<name>A0ACC3N2M8_9PEZI</name>
<proteinExistence type="predicted"/>
<dbReference type="EMBL" id="JAUTXU010000105">
    <property type="protein sequence ID" value="KAK3707928.1"/>
    <property type="molecule type" value="Genomic_DNA"/>
</dbReference>
<organism evidence="1 2">
    <name type="scientific">Vermiconidia calcicola</name>
    <dbReference type="NCBI Taxonomy" id="1690605"/>
    <lineage>
        <taxon>Eukaryota</taxon>
        <taxon>Fungi</taxon>
        <taxon>Dikarya</taxon>
        <taxon>Ascomycota</taxon>
        <taxon>Pezizomycotina</taxon>
        <taxon>Dothideomycetes</taxon>
        <taxon>Dothideomycetidae</taxon>
        <taxon>Mycosphaerellales</taxon>
        <taxon>Extremaceae</taxon>
        <taxon>Vermiconidia</taxon>
    </lineage>
</organism>
<gene>
    <name evidence="1" type="ORF">LTR37_011780</name>
</gene>
<accession>A0ACC3N2M8</accession>
<comment type="caution">
    <text evidence="1">The sequence shown here is derived from an EMBL/GenBank/DDBJ whole genome shotgun (WGS) entry which is preliminary data.</text>
</comment>
<evidence type="ECO:0000313" key="2">
    <source>
        <dbReference type="Proteomes" id="UP001281147"/>
    </source>
</evidence>
<reference evidence="1" key="1">
    <citation type="submission" date="2023-07" db="EMBL/GenBank/DDBJ databases">
        <title>Black Yeasts Isolated from many extreme environments.</title>
        <authorList>
            <person name="Coleine C."/>
            <person name="Stajich J.E."/>
            <person name="Selbmann L."/>
        </authorList>
    </citation>
    <scope>NUCLEOTIDE SEQUENCE</scope>
    <source>
        <strain evidence="1">CCFEE 5714</strain>
    </source>
</reference>